<dbReference type="RefSeq" id="WP_014512443.1">
    <property type="nucleotide sequence ID" value="NC_017276.1"/>
</dbReference>
<dbReference type="AlphaFoldDB" id="F0NGD0"/>
<proteinExistence type="predicted"/>
<dbReference type="STRING" id="930945.SiRe_0413"/>
<keyword evidence="1" id="KW-1133">Transmembrane helix</keyword>
<feature type="transmembrane region" description="Helical" evidence="1">
    <location>
        <begin position="7"/>
        <end position="24"/>
    </location>
</feature>
<keyword evidence="1" id="KW-0812">Transmembrane</keyword>
<dbReference type="KEGG" id="sir:SiRe_0413"/>
<accession>F0NGD0</accession>
<organism evidence="2 3">
    <name type="scientific">Saccharolobus islandicus (strain REY15A)</name>
    <name type="common">Sulfolobus islandicus</name>
    <dbReference type="NCBI Taxonomy" id="930945"/>
    <lineage>
        <taxon>Archaea</taxon>
        <taxon>Thermoproteota</taxon>
        <taxon>Thermoprotei</taxon>
        <taxon>Sulfolobales</taxon>
        <taxon>Sulfolobaceae</taxon>
        <taxon>Saccharolobus</taxon>
    </lineage>
</organism>
<dbReference type="GeneID" id="15296937"/>
<keyword evidence="3" id="KW-1185">Reference proteome</keyword>
<dbReference type="Proteomes" id="UP000002664">
    <property type="component" value="Chromosome"/>
</dbReference>
<keyword evidence="1" id="KW-0472">Membrane</keyword>
<dbReference type="HOGENOM" id="CLU_208208_0_0_2"/>
<evidence type="ECO:0000256" key="1">
    <source>
        <dbReference type="SAM" id="Phobius"/>
    </source>
</evidence>
<protein>
    <submittedName>
        <fullName evidence="2">Uncharacterized protein</fullName>
    </submittedName>
</protein>
<evidence type="ECO:0000313" key="3">
    <source>
        <dbReference type="Proteomes" id="UP000002664"/>
    </source>
</evidence>
<sequence length="59" mass="6218">MRSILKIIVGVTMLSGAIGLDYIGASFQSLSVLVVSMILAIAGAMVGIRGLMEFLGERF</sequence>
<feature type="transmembrane region" description="Helical" evidence="1">
    <location>
        <begin position="30"/>
        <end position="52"/>
    </location>
</feature>
<name>F0NGD0_SACI5</name>
<reference evidence="2 3" key="1">
    <citation type="journal article" date="2011" name="J. Bacteriol.">
        <title>Genome analyses of icelandic strains of Sulfolobus islandicus, model organisms for genetic and virus-host interaction studies.</title>
        <authorList>
            <person name="Guo L."/>
            <person name="Brugger K."/>
            <person name="Liu C."/>
            <person name="Shah S.A."/>
            <person name="Zheng H."/>
            <person name="Zhu Y."/>
            <person name="Wang S."/>
            <person name="Lillestol R.K."/>
            <person name="Chen L."/>
            <person name="Frank J."/>
            <person name="Prangishvili D."/>
            <person name="Paulin L."/>
            <person name="She Q."/>
            <person name="Huang L."/>
            <person name="Garrett R.A."/>
        </authorList>
    </citation>
    <scope>NUCLEOTIDE SEQUENCE [LARGE SCALE GENOMIC DNA]</scope>
    <source>
        <strain evidence="2 3">REY15A</strain>
    </source>
</reference>
<gene>
    <name evidence="2" type="ordered locus">SiRe_0413</name>
</gene>
<evidence type="ECO:0000313" key="2">
    <source>
        <dbReference type="EMBL" id="ADX84502.1"/>
    </source>
</evidence>
<dbReference type="eggNOG" id="arCOG08395">
    <property type="taxonomic scope" value="Archaea"/>
</dbReference>
<dbReference type="EMBL" id="CP002425">
    <property type="protein sequence ID" value="ADX84502.1"/>
    <property type="molecule type" value="Genomic_DNA"/>
</dbReference>